<sequence>MRLKFLLILLVTALSAQDIAELLDDYLDPADLAEYRLSQLKEEQLSDTTTESSTTEQTTEFAEPEQYDTGTEPIEFDNTTLADNGTSQVLVESTTTVTTTTTKDLPKQGEINLVIKSGEYEEILVQRSDDKSHTQTISIASSNKNYQVELKIVTESRHLDFSQCAMSQKSDCLKSYIEILDSNSVLKVKRYLLPFDVKLRLRQIVSGCDSISRMRDIDMEGDLPNIYHNSDHDCIYRIKNTDLIRSMVSLKVVSFPIHEDRICHASMHVTTANNLENKNDYFTQAVFESAQSLDQFENGVLVGSRFVLVKLINCFENNEPIEVNVGKVRRSVKEIRMTETENKYYHRLDSALITSPKLDSYLQFELENKDPRNKIAFKLTEYKTKTLCNSEKNSSLITVYGLNQFDQMYVKQFTPCKFDNRIYELRGFRKLYVQLSREPHHPSVNPVPDNFVMEFNLKVIKSYINCRLHKL</sequence>
<protein>
    <recommendedName>
        <fullName evidence="5">CUB domain-containing protein</fullName>
    </recommendedName>
</protein>
<feature type="region of interest" description="Disordered" evidence="1">
    <location>
        <begin position="43"/>
        <end position="70"/>
    </location>
</feature>
<keyword evidence="4" id="KW-1185">Reference proteome</keyword>
<proteinExistence type="predicted"/>
<accession>A0A3M7R5E0</accession>
<feature type="compositionally biased region" description="Low complexity" evidence="1">
    <location>
        <begin position="46"/>
        <end position="60"/>
    </location>
</feature>
<evidence type="ECO:0000313" key="3">
    <source>
        <dbReference type="EMBL" id="RNA18594.1"/>
    </source>
</evidence>
<dbReference type="EMBL" id="REGN01004208">
    <property type="protein sequence ID" value="RNA18594.1"/>
    <property type="molecule type" value="Genomic_DNA"/>
</dbReference>
<name>A0A3M7R5E0_BRAPC</name>
<reference evidence="3 4" key="1">
    <citation type="journal article" date="2018" name="Sci. Rep.">
        <title>Genomic signatures of local adaptation to the degree of environmental predictability in rotifers.</title>
        <authorList>
            <person name="Franch-Gras L."/>
            <person name="Hahn C."/>
            <person name="Garcia-Roger E.M."/>
            <person name="Carmona M.J."/>
            <person name="Serra M."/>
            <person name="Gomez A."/>
        </authorList>
    </citation>
    <scope>NUCLEOTIDE SEQUENCE [LARGE SCALE GENOMIC DNA]</scope>
    <source>
        <strain evidence="3">HYR1</strain>
    </source>
</reference>
<feature type="signal peptide" evidence="2">
    <location>
        <begin position="1"/>
        <end position="16"/>
    </location>
</feature>
<evidence type="ECO:0000256" key="2">
    <source>
        <dbReference type="SAM" id="SignalP"/>
    </source>
</evidence>
<feature type="chain" id="PRO_5018073229" description="CUB domain-containing protein" evidence="2">
    <location>
        <begin position="17"/>
        <end position="471"/>
    </location>
</feature>
<dbReference type="Proteomes" id="UP000276133">
    <property type="component" value="Unassembled WGS sequence"/>
</dbReference>
<evidence type="ECO:0000256" key="1">
    <source>
        <dbReference type="SAM" id="MobiDB-lite"/>
    </source>
</evidence>
<evidence type="ECO:0000313" key="4">
    <source>
        <dbReference type="Proteomes" id="UP000276133"/>
    </source>
</evidence>
<keyword evidence="2" id="KW-0732">Signal</keyword>
<evidence type="ECO:0008006" key="5">
    <source>
        <dbReference type="Google" id="ProtNLM"/>
    </source>
</evidence>
<dbReference type="OrthoDB" id="10388263at2759"/>
<organism evidence="3 4">
    <name type="scientific">Brachionus plicatilis</name>
    <name type="common">Marine rotifer</name>
    <name type="synonym">Brachionus muelleri</name>
    <dbReference type="NCBI Taxonomy" id="10195"/>
    <lineage>
        <taxon>Eukaryota</taxon>
        <taxon>Metazoa</taxon>
        <taxon>Spiralia</taxon>
        <taxon>Gnathifera</taxon>
        <taxon>Rotifera</taxon>
        <taxon>Eurotatoria</taxon>
        <taxon>Monogononta</taxon>
        <taxon>Pseudotrocha</taxon>
        <taxon>Ploima</taxon>
        <taxon>Brachionidae</taxon>
        <taxon>Brachionus</taxon>
    </lineage>
</organism>
<comment type="caution">
    <text evidence="3">The sequence shown here is derived from an EMBL/GenBank/DDBJ whole genome shotgun (WGS) entry which is preliminary data.</text>
</comment>
<gene>
    <name evidence="3" type="ORF">BpHYR1_047985</name>
</gene>
<dbReference type="AlphaFoldDB" id="A0A3M7R5E0"/>